<dbReference type="InterPro" id="IPR018627">
    <property type="entry name" value="ELP6"/>
</dbReference>
<sequence>MFLAQAREKGQLVFFEGLKNSIGVILQEDTSQETQPLSYLRHHRFSLEGLLVLFSKFSNEYISFSHNLLLK</sequence>
<reference evidence="1" key="2">
    <citation type="submission" date="2025-09" db="UniProtKB">
        <authorList>
            <consortium name="Ensembl"/>
        </authorList>
    </citation>
    <scope>IDENTIFICATION</scope>
</reference>
<evidence type="ECO:0000313" key="1">
    <source>
        <dbReference type="Ensembl" id="ENSSANP00000101204.1"/>
    </source>
</evidence>
<dbReference type="Ensembl" id="ENSSANT00000107429.1">
    <property type="protein sequence ID" value="ENSSANP00000101204.1"/>
    <property type="gene ID" value="ENSSANG00000049722.1"/>
</dbReference>
<dbReference type="AlphaFoldDB" id="A0A671SY58"/>
<accession>A0A671SY58</accession>
<dbReference type="GO" id="GO:0033588">
    <property type="term" value="C:elongator holoenzyme complex"/>
    <property type="evidence" value="ECO:0007669"/>
    <property type="project" value="InterPro"/>
</dbReference>
<dbReference type="Proteomes" id="UP000472260">
    <property type="component" value="Unassembled WGS sequence"/>
</dbReference>
<organism evidence="1 2">
    <name type="scientific">Sinocyclocheilus anshuiensis</name>
    <dbReference type="NCBI Taxonomy" id="1608454"/>
    <lineage>
        <taxon>Eukaryota</taxon>
        <taxon>Metazoa</taxon>
        <taxon>Chordata</taxon>
        <taxon>Craniata</taxon>
        <taxon>Vertebrata</taxon>
        <taxon>Euteleostomi</taxon>
        <taxon>Actinopterygii</taxon>
        <taxon>Neopterygii</taxon>
        <taxon>Teleostei</taxon>
        <taxon>Ostariophysi</taxon>
        <taxon>Cypriniformes</taxon>
        <taxon>Cyprinidae</taxon>
        <taxon>Cyprininae</taxon>
        <taxon>Sinocyclocheilus</taxon>
    </lineage>
</organism>
<evidence type="ECO:0000313" key="2">
    <source>
        <dbReference type="Proteomes" id="UP000472260"/>
    </source>
</evidence>
<name>A0A671SY58_9TELE</name>
<dbReference type="GO" id="GO:0002098">
    <property type="term" value="P:tRNA wobble uridine modification"/>
    <property type="evidence" value="ECO:0007669"/>
    <property type="project" value="InterPro"/>
</dbReference>
<proteinExistence type="predicted"/>
<keyword evidence="2" id="KW-1185">Reference proteome</keyword>
<reference evidence="1" key="1">
    <citation type="submission" date="2025-08" db="UniProtKB">
        <authorList>
            <consortium name="Ensembl"/>
        </authorList>
    </citation>
    <scope>IDENTIFICATION</scope>
</reference>
<dbReference type="Pfam" id="PF09807">
    <property type="entry name" value="ELP6"/>
    <property type="match status" value="1"/>
</dbReference>
<dbReference type="UniPathway" id="UPA00988"/>
<protein>
    <submittedName>
        <fullName evidence="1">Uncharacterized protein</fullName>
    </submittedName>
</protein>